<dbReference type="Proteomes" id="UP000789359">
    <property type="component" value="Unassembled WGS sequence"/>
</dbReference>
<gene>
    <name evidence="2" type="ORF">LMG8286_00226</name>
</gene>
<name>A0ABN7K2Y3_9BACT</name>
<organism evidence="2 3">
    <name type="scientific">Campylobacter suis</name>
    <dbReference type="NCBI Taxonomy" id="2790657"/>
    <lineage>
        <taxon>Bacteria</taxon>
        <taxon>Pseudomonadati</taxon>
        <taxon>Campylobacterota</taxon>
        <taxon>Epsilonproteobacteria</taxon>
        <taxon>Campylobacterales</taxon>
        <taxon>Campylobacteraceae</taxon>
        <taxon>Campylobacter</taxon>
    </lineage>
</organism>
<evidence type="ECO:0000313" key="2">
    <source>
        <dbReference type="EMBL" id="CAD7286395.1"/>
    </source>
</evidence>
<dbReference type="RefSeq" id="WP_230056031.1">
    <property type="nucleotide sequence ID" value="NZ_CAJHOE010000001.1"/>
</dbReference>
<dbReference type="InterPro" id="IPR036116">
    <property type="entry name" value="FN3_sf"/>
</dbReference>
<protein>
    <recommendedName>
        <fullName evidence="1">Fibronectin type-III domain-containing protein</fullName>
    </recommendedName>
</protein>
<dbReference type="InterPro" id="IPR013783">
    <property type="entry name" value="Ig-like_fold"/>
</dbReference>
<keyword evidence="3" id="KW-1185">Reference proteome</keyword>
<dbReference type="CDD" id="cd00063">
    <property type="entry name" value="FN3"/>
    <property type="match status" value="1"/>
</dbReference>
<dbReference type="PROSITE" id="PS50853">
    <property type="entry name" value="FN3"/>
    <property type="match status" value="1"/>
</dbReference>
<feature type="domain" description="Fibronectin type-III" evidence="1">
    <location>
        <begin position="71"/>
        <end position="156"/>
    </location>
</feature>
<evidence type="ECO:0000313" key="3">
    <source>
        <dbReference type="Proteomes" id="UP000789359"/>
    </source>
</evidence>
<dbReference type="Gene3D" id="2.60.40.10">
    <property type="entry name" value="Immunoglobulins"/>
    <property type="match status" value="2"/>
</dbReference>
<evidence type="ECO:0000259" key="1">
    <source>
        <dbReference type="PROSITE" id="PS50853"/>
    </source>
</evidence>
<dbReference type="SUPFAM" id="SSF49265">
    <property type="entry name" value="Fibronectin type III"/>
    <property type="match status" value="1"/>
</dbReference>
<comment type="caution">
    <text evidence="2">The sequence shown here is derived from an EMBL/GenBank/DDBJ whole genome shotgun (WGS) entry which is preliminary data.</text>
</comment>
<accession>A0ABN7K2Y3</accession>
<sequence>MSFDDFSHYNIYRTSSKFLPYSHIAKVSGNSYEDLVNDNGATMYYKITVVDKDELESLRQDEGVVGMTLGEPAAPVLTSANFDGSSIYLSWSGVARANSYTIVRSGGADKKINGINATTYTDTALRQGQSYEYKIMAVDEYGITSKASNTIKVSTK</sequence>
<dbReference type="InterPro" id="IPR003961">
    <property type="entry name" value="FN3_dom"/>
</dbReference>
<proteinExistence type="predicted"/>
<reference evidence="2 3" key="1">
    <citation type="submission" date="2020-11" db="EMBL/GenBank/DDBJ databases">
        <authorList>
            <person name="Peeters C."/>
        </authorList>
    </citation>
    <scope>NUCLEOTIDE SEQUENCE [LARGE SCALE GENOMIC DNA]</scope>
    <source>
        <strain evidence="2 3">LMG 8286</strain>
    </source>
</reference>
<dbReference type="EMBL" id="CAJHOE010000001">
    <property type="protein sequence ID" value="CAD7286395.1"/>
    <property type="molecule type" value="Genomic_DNA"/>
</dbReference>